<dbReference type="SMART" id="SM00449">
    <property type="entry name" value="SPRY"/>
    <property type="match status" value="1"/>
</dbReference>
<protein>
    <submittedName>
        <fullName evidence="3">Putative spry domain in the suppressor of cytokine signaling 3</fullName>
    </submittedName>
</protein>
<dbReference type="PANTHER" id="PTHR12245:SF5">
    <property type="entry name" value="SPRY DOMAIN-CONTAINING SOCS BOX PROTEIN 3"/>
    <property type="match status" value="1"/>
</dbReference>
<dbReference type="AlphaFoldDB" id="A0A0K8TT42"/>
<keyword evidence="1" id="KW-0833">Ubl conjugation pathway</keyword>
<reference evidence="3" key="1">
    <citation type="journal article" date="2015" name="Insect Biochem. Mol. Biol.">
        <title>An insight into the sialome of the horse fly, Tabanus bromius.</title>
        <authorList>
            <person name="Ribeiro J.M."/>
            <person name="Kazimirova M."/>
            <person name="Takac P."/>
            <person name="Andersen J.F."/>
            <person name="Francischetti I.M."/>
        </authorList>
    </citation>
    <scope>NUCLEOTIDE SEQUENCE</scope>
</reference>
<dbReference type="InterPro" id="IPR050672">
    <property type="entry name" value="FBXO45-Fsn/SPSB_families"/>
</dbReference>
<dbReference type="InterPro" id="IPR001870">
    <property type="entry name" value="B30.2/SPRY"/>
</dbReference>
<accession>A0A0K8TT42</accession>
<dbReference type="InterPro" id="IPR003877">
    <property type="entry name" value="SPRY_dom"/>
</dbReference>
<dbReference type="GO" id="GO:0019005">
    <property type="term" value="C:SCF ubiquitin ligase complex"/>
    <property type="evidence" value="ECO:0007669"/>
    <property type="project" value="TreeGrafter"/>
</dbReference>
<dbReference type="Pfam" id="PF00622">
    <property type="entry name" value="SPRY"/>
    <property type="match status" value="1"/>
</dbReference>
<dbReference type="InterPro" id="IPR035754">
    <property type="entry name" value="SPRY_SPSB3"/>
</dbReference>
<evidence type="ECO:0000256" key="1">
    <source>
        <dbReference type="ARBA" id="ARBA00022786"/>
    </source>
</evidence>
<dbReference type="CDD" id="cd12876">
    <property type="entry name" value="SPRY_SOCS3"/>
    <property type="match status" value="1"/>
</dbReference>
<organism evidence="3">
    <name type="scientific">Tabanus bromius</name>
    <name type="common">Band-eyed brown horse fly</name>
    <dbReference type="NCBI Taxonomy" id="304241"/>
    <lineage>
        <taxon>Eukaryota</taxon>
        <taxon>Metazoa</taxon>
        <taxon>Ecdysozoa</taxon>
        <taxon>Arthropoda</taxon>
        <taxon>Hexapoda</taxon>
        <taxon>Insecta</taxon>
        <taxon>Pterygota</taxon>
        <taxon>Neoptera</taxon>
        <taxon>Endopterygota</taxon>
        <taxon>Diptera</taxon>
        <taxon>Brachycera</taxon>
        <taxon>Tabanomorpha</taxon>
        <taxon>Tabanoidea</taxon>
        <taxon>Tabanidae</taxon>
        <taxon>Tabanus</taxon>
    </lineage>
</organism>
<dbReference type="SUPFAM" id="SSF49899">
    <property type="entry name" value="Concanavalin A-like lectins/glucanases"/>
    <property type="match status" value="1"/>
</dbReference>
<evidence type="ECO:0000313" key="3">
    <source>
        <dbReference type="EMBL" id="JAI17534.1"/>
    </source>
</evidence>
<feature type="non-terminal residue" evidence="3">
    <location>
        <position position="1"/>
    </location>
</feature>
<feature type="domain" description="B30.2/SPRY" evidence="2">
    <location>
        <begin position="1"/>
        <end position="183"/>
    </location>
</feature>
<proteinExistence type="evidence at transcript level"/>
<dbReference type="Gene3D" id="2.60.120.920">
    <property type="match status" value="1"/>
</dbReference>
<dbReference type="PANTHER" id="PTHR12245">
    <property type="entry name" value="SPRY DOMAIN CONTAINING SOCS BOX PROTEIN"/>
    <property type="match status" value="1"/>
</dbReference>
<dbReference type="InterPro" id="IPR043136">
    <property type="entry name" value="B30.2/SPRY_sf"/>
</dbReference>
<dbReference type="EMBL" id="GDAI01000069">
    <property type="protein sequence ID" value="JAI17534.1"/>
    <property type="molecule type" value="mRNA"/>
</dbReference>
<dbReference type="InterPro" id="IPR013320">
    <property type="entry name" value="ConA-like_dom_sf"/>
</dbReference>
<name>A0A0K8TT42_TABBR</name>
<evidence type="ECO:0000259" key="2">
    <source>
        <dbReference type="PROSITE" id="PS50188"/>
    </source>
</evidence>
<sequence length="299" mass="34520">KCSENKNEKREWCWDFASANPECRFRGSEVIFHPTYSQGTCIVRGDKPLKLGYVHYWEIKIVSQLSGTDVMFGIGTDKVDLLSHQYRFASVLGSDNQSWGYSYHGLIQHNGELKHYGKKISRGCVVGVYVDLFRGNMEFYLNKKPLGIAFTNIPIQPGTRIYPMSCSTAAKSSIKLMNSTSCIESLQLNCMREIAQRQTFYPNIKQLPGLRPFVSNLWFLFHDDLFKYSHEAQSSDLSLDDEALITRKTRRLEGNEVSLWNDISDDEEESFHFYFMPYNPPDSYISCTNGFRQAFDYDE</sequence>
<dbReference type="PROSITE" id="PS50188">
    <property type="entry name" value="B302_SPRY"/>
    <property type="match status" value="1"/>
</dbReference>
<dbReference type="GO" id="GO:0043161">
    <property type="term" value="P:proteasome-mediated ubiquitin-dependent protein catabolic process"/>
    <property type="evidence" value="ECO:0007669"/>
    <property type="project" value="TreeGrafter"/>
</dbReference>